<reference evidence="2 3" key="1">
    <citation type="submission" date="2019-06" db="EMBL/GenBank/DDBJ databases">
        <title>Sequencing the genomes of 1000 actinobacteria strains.</title>
        <authorList>
            <person name="Klenk H.-P."/>
        </authorList>
    </citation>
    <scope>NUCLEOTIDE SEQUENCE [LARGE SCALE GENOMIC DNA]</scope>
    <source>
        <strain evidence="2 3">DSM 41649</strain>
    </source>
</reference>
<dbReference type="RefSeq" id="WP_145787469.1">
    <property type="nucleotide sequence ID" value="NZ_BAAABR010000004.1"/>
</dbReference>
<accession>A0A561EJH5</accession>
<evidence type="ECO:0000313" key="3">
    <source>
        <dbReference type="Proteomes" id="UP000318416"/>
    </source>
</evidence>
<comment type="caution">
    <text evidence="2">The sequence shown here is derived from an EMBL/GenBank/DDBJ whole genome shotgun (WGS) entry which is preliminary data.</text>
</comment>
<dbReference type="Proteomes" id="UP000318416">
    <property type="component" value="Unassembled WGS sequence"/>
</dbReference>
<dbReference type="AlphaFoldDB" id="A0A561EJH5"/>
<proteinExistence type="predicted"/>
<evidence type="ECO:0000256" key="1">
    <source>
        <dbReference type="SAM" id="MobiDB-lite"/>
    </source>
</evidence>
<sequence>MITDPTAAPAPPLRYHDSLIPRLPVGDYTLKAGQRIVYSDGGTQQVSEADHGFEVRAPRFVLDPAFVHGAYPAPNSTGRYANLLPHVTLTRETLPWEVPVTPKGSWLAVLLFARGELTGDPGAEGRTEAIRLADLLTPVPGEVRPLPAVAPSADEKSSTCHTVLVPAALFAKVAPRTADLPYIAHLRQGGSTDDTARGAASDGRRYAVVAGTRFPDRPSRYVAHLVSLEGLGSVLDTAPTKPVRLLSLWSWSFDTHLTTSRQGFGTLAAALAAASVKDNALRVPVAAPPSAGASAKHTAQRLRQGFVPLPFRAHSGEHTFAWYRGPLSPVRPRPLPTPPELLGRPRSASQLLIYLEEFGIFDVSYAAAFSLGRALAVADTDFGSGYTRGVRSQRRLKASGKRFAPTVTPPKAPEHEPDARSAHARWLSRLRLLDHVPFAYLVPDARMLPSERLRLCHVDPDWINALEAGAASVATGDPEDEWAADQLWALRAHPTPAAALLLRSALVTAWPGMAIRCVDEAGPVAVARRATLASGVELMLLGRPPTNVTLEEPHRSAHLGITPEKKITLREITGRIGASRKSVPVSGALRSAEPMVLDLGARLHELLKTEFGTGIGPSAMALQLVASTEYQVLTVAGDA</sequence>
<organism evidence="2 3">
    <name type="scientific">Kitasatospora atroaurantiaca</name>
    <dbReference type="NCBI Taxonomy" id="285545"/>
    <lineage>
        <taxon>Bacteria</taxon>
        <taxon>Bacillati</taxon>
        <taxon>Actinomycetota</taxon>
        <taxon>Actinomycetes</taxon>
        <taxon>Kitasatosporales</taxon>
        <taxon>Streptomycetaceae</taxon>
        <taxon>Kitasatospora</taxon>
    </lineage>
</organism>
<keyword evidence="3" id="KW-1185">Reference proteome</keyword>
<dbReference type="EMBL" id="VIVR01000001">
    <property type="protein sequence ID" value="TWE15767.1"/>
    <property type="molecule type" value="Genomic_DNA"/>
</dbReference>
<feature type="region of interest" description="Disordered" evidence="1">
    <location>
        <begin position="398"/>
        <end position="420"/>
    </location>
</feature>
<gene>
    <name evidence="2" type="ORF">FB465_0698</name>
</gene>
<evidence type="ECO:0000313" key="2">
    <source>
        <dbReference type="EMBL" id="TWE15767.1"/>
    </source>
</evidence>
<name>A0A561EJH5_9ACTN</name>
<dbReference type="OrthoDB" id="4846903at2"/>
<protein>
    <submittedName>
        <fullName evidence="2">Uncharacterized protein</fullName>
    </submittedName>
</protein>